<accession>A0A840YRZ6</accession>
<dbReference type="EMBL" id="JACIJF010000017">
    <property type="protein sequence ID" value="MBB5712442.1"/>
    <property type="molecule type" value="Genomic_DNA"/>
</dbReference>
<sequence length="54" mass="5839">MHVNALPPEIIRSKGQLVLVYVGNHEAHAGGTEPLSNCKADAARGARDYRNAIR</sequence>
<keyword evidence="2" id="KW-1185">Reference proteome</keyword>
<protein>
    <submittedName>
        <fullName evidence="1">Uncharacterized protein</fullName>
    </submittedName>
</protein>
<reference evidence="1 2" key="1">
    <citation type="submission" date="2020-08" db="EMBL/GenBank/DDBJ databases">
        <title>Genomic Encyclopedia of Type Strains, Phase IV (KMG-IV): sequencing the most valuable type-strain genomes for metagenomic binning, comparative biology and taxonomic classification.</title>
        <authorList>
            <person name="Goeker M."/>
        </authorList>
    </citation>
    <scope>NUCLEOTIDE SEQUENCE [LARGE SCALE GENOMIC DNA]</scope>
    <source>
        <strain evidence="1 2">DSM 26736</strain>
    </source>
</reference>
<gene>
    <name evidence="1" type="ORF">FHT02_003701</name>
</gene>
<evidence type="ECO:0000313" key="2">
    <source>
        <dbReference type="Proteomes" id="UP000527143"/>
    </source>
</evidence>
<proteinExistence type="predicted"/>
<comment type="caution">
    <text evidence="1">The sequence shown here is derived from an EMBL/GenBank/DDBJ whole genome shotgun (WGS) entry which is preliminary data.</text>
</comment>
<organism evidence="1 2">
    <name type="scientific">Sphingomonas xinjiangensis</name>
    <dbReference type="NCBI Taxonomy" id="643568"/>
    <lineage>
        <taxon>Bacteria</taxon>
        <taxon>Pseudomonadati</taxon>
        <taxon>Pseudomonadota</taxon>
        <taxon>Alphaproteobacteria</taxon>
        <taxon>Sphingomonadales</taxon>
        <taxon>Sphingomonadaceae</taxon>
        <taxon>Sphingomonas</taxon>
    </lineage>
</organism>
<evidence type="ECO:0000313" key="1">
    <source>
        <dbReference type="EMBL" id="MBB5712442.1"/>
    </source>
</evidence>
<dbReference type="AlphaFoldDB" id="A0A840YRZ6"/>
<name>A0A840YRZ6_9SPHN</name>
<dbReference type="Proteomes" id="UP000527143">
    <property type="component" value="Unassembled WGS sequence"/>
</dbReference>